<evidence type="ECO:0000259" key="6">
    <source>
        <dbReference type="Pfam" id="PF00206"/>
    </source>
</evidence>
<dbReference type="UniPathway" id="UPA00223">
    <property type="reaction ID" value="UER01007"/>
</dbReference>
<dbReference type="GO" id="GO:0006108">
    <property type="term" value="P:malate metabolic process"/>
    <property type="evidence" value="ECO:0007669"/>
    <property type="project" value="TreeGrafter"/>
</dbReference>
<sequence length="458" mass="49755">MEFRIEKDTFGELRVPADKYWGAQTQRSLQNFKIGGEQMPLEVVYALALIKKAAAKVNAELGLLPEAKADAIVRAADEIMQGMHDEHFPLVVWQTGSGTQTNMNVNEVIARRGGELLKLVGAEAVIHPNDDVNKGQSSNDTFPSAMHIAAFLAVERQVLPALKRLKSTLEQKADEYQSLIKIGRTHLQDATPLTLGQEIGAWAAMLEKGERFITDSARSLLELAIGGTAVGTGLNAHPEFGARVAGEIGEELSIPFAQAGNKFHALTSHDQIVHVHGALKALAADLMKIANDVRLLASGPRSGIGELLIPENEPGSSIMPGKVNPTQSEAMTMVVCQVLGNDVTIGVAASQGHFQLNVFKPVIIHSFLQSCRLLADVMRSFEEHCARGITANEPVIHRNLHNSLMLVTALNPHIGYEKAAEIAKLAHKEGLTLKEAALKLKLLTEEEFDRMVKPENMI</sequence>
<dbReference type="EC" id="4.2.1.2" evidence="5"/>
<dbReference type="GO" id="GO:0004333">
    <property type="term" value="F:fumarate hydratase activity"/>
    <property type="evidence" value="ECO:0007669"/>
    <property type="project" value="UniProtKB-UniRule"/>
</dbReference>
<dbReference type="Gene3D" id="1.20.200.10">
    <property type="entry name" value="Fumarase/aspartase (Central domain)"/>
    <property type="match status" value="1"/>
</dbReference>
<evidence type="ECO:0000256" key="4">
    <source>
        <dbReference type="ARBA" id="ARBA00023239"/>
    </source>
</evidence>
<comment type="catalytic activity">
    <reaction evidence="5">
        <text>(S)-malate = fumarate + H2O</text>
        <dbReference type="Rhea" id="RHEA:12460"/>
        <dbReference type="ChEBI" id="CHEBI:15377"/>
        <dbReference type="ChEBI" id="CHEBI:15589"/>
        <dbReference type="ChEBI" id="CHEBI:29806"/>
        <dbReference type="EC" id="4.2.1.2"/>
    </reaction>
</comment>
<proteinExistence type="inferred from homology"/>
<dbReference type="FunFam" id="1.10.40.30:FF:000002">
    <property type="entry name" value="Fumarate hydratase class II"/>
    <property type="match status" value="1"/>
</dbReference>
<feature type="domain" description="Fumarate lyase N-terminal" evidence="6">
    <location>
        <begin position="11"/>
        <end position="340"/>
    </location>
</feature>
<evidence type="ECO:0000313" key="9">
    <source>
        <dbReference type="Proteomes" id="UP000019772"/>
    </source>
</evidence>
<dbReference type="Pfam" id="PF00206">
    <property type="entry name" value="Lyase_1"/>
    <property type="match status" value="1"/>
</dbReference>
<dbReference type="InterPro" id="IPR000362">
    <property type="entry name" value="Fumarate_lyase_fam"/>
</dbReference>
<dbReference type="STRING" id="1268072.PSAB_07630"/>
<dbReference type="PANTHER" id="PTHR11444:SF1">
    <property type="entry name" value="FUMARATE HYDRATASE, MITOCHONDRIAL"/>
    <property type="match status" value="1"/>
</dbReference>
<dbReference type="SUPFAM" id="SSF48557">
    <property type="entry name" value="L-aspartase-like"/>
    <property type="match status" value="1"/>
</dbReference>
<organism evidence="8 9">
    <name type="scientific">Paenibacillus sabinae T27</name>
    <dbReference type="NCBI Taxonomy" id="1268072"/>
    <lineage>
        <taxon>Bacteria</taxon>
        <taxon>Bacillati</taxon>
        <taxon>Bacillota</taxon>
        <taxon>Bacilli</taxon>
        <taxon>Bacillales</taxon>
        <taxon>Paenibacillaceae</taxon>
        <taxon>Paenibacillus</taxon>
    </lineage>
</organism>
<dbReference type="PRINTS" id="PR00149">
    <property type="entry name" value="FUMRATELYASE"/>
</dbReference>
<evidence type="ECO:0000256" key="1">
    <source>
        <dbReference type="ARBA" id="ARBA00001494"/>
    </source>
</evidence>
<feature type="active site" evidence="5">
    <location>
        <position position="316"/>
    </location>
</feature>
<dbReference type="EMBL" id="CP004078">
    <property type="protein sequence ID" value="AHV96458.1"/>
    <property type="molecule type" value="Genomic_DNA"/>
</dbReference>
<dbReference type="InterPro" id="IPR020557">
    <property type="entry name" value="Fumarate_lyase_CS"/>
</dbReference>
<feature type="binding site" evidence="5">
    <location>
        <begin position="97"/>
        <end position="99"/>
    </location>
    <ligand>
        <name>substrate</name>
    </ligand>
</feature>
<comment type="subcellular location">
    <subcellularLocation>
        <location evidence="5">Cytoplasm</location>
    </subcellularLocation>
</comment>
<dbReference type="Gene3D" id="1.10.275.10">
    <property type="entry name" value="Fumarase/aspartase (N-terminal domain)"/>
    <property type="match status" value="1"/>
</dbReference>
<feature type="domain" description="Fumarase C C-terminal" evidence="7">
    <location>
        <begin position="406"/>
        <end position="458"/>
    </location>
</feature>
<dbReference type="AlphaFoldDB" id="X4ZW04"/>
<comment type="pathway">
    <text evidence="5">Carbohydrate metabolism; tricarboxylic acid cycle; (S)-malate from fumarate: step 1/1.</text>
</comment>
<dbReference type="HAMAP" id="MF_00743">
    <property type="entry name" value="FumaraseC"/>
    <property type="match status" value="1"/>
</dbReference>
<accession>X4ZW04</accession>
<dbReference type="GO" id="GO:0006106">
    <property type="term" value="P:fumarate metabolic process"/>
    <property type="evidence" value="ECO:0007669"/>
    <property type="project" value="InterPro"/>
</dbReference>
<dbReference type="Proteomes" id="UP000019772">
    <property type="component" value="Chromosome"/>
</dbReference>
<dbReference type="NCBIfam" id="TIGR00979">
    <property type="entry name" value="fumC_II"/>
    <property type="match status" value="1"/>
</dbReference>
<keyword evidence="5" id="KW-0963">Cytoplasm</keyword>
<dbReference type="InterPro" id="IPR005677">
    <property type="entry name" value="Fum_hydII"/>
</dbReference>
<dbReference type="InterPro" id="IPR018951">
    <property type="entry name" value="Fumarase_C_C"/>
</dbReference>
<reference evidence="8 9" key="1">
    <citation type="journal article" date="2014" name="PLoS Genet.">
        <title>Comparative Genomic Analysis of N2-Fixing and Non-N2-Fixing Paenibacillus spp.: Organization, Evolution and Expression of the Nitrogen Fixation Genes.</title>
        <authorList>
            <person name="Xie J.B."/>
            <person name="Du Z."/>
            <person name="Bai L."/>
            <person name="Tian C."/>
            <person name="Zhang Y."/>
            <person name="Xie J.Y."/>
            <person name="Wang T."/>
            <person name="Liu X."/>
            <person name="Chen X."/>
            <person name="Cheng Q."/>
            <person name="Chen S."/>
            <person name="Li J."/>
        </authorList>
    </citation>
    <scope>NUCLEOTIDE SEQUENCE [LARGE SCALE GENOMIC DNA]</scope>
    <source>
        <strain evidence="8 9">T27</strain>
    </source>
</reference>
<gene>
    <name evidence="5 8" type="primary">fumC</name>
    <name evidence="8" type="ORF">PSAB_07630</name>
</gene>
<dbReference type="PROSITE" id="PS00163">
    <property type="entry name" value="FUMARATE_LYASES"/>
    <property type="match status" value="1"/>
</dbReference>
<protein>
    <recommendedName>
        <fullName evidence="5">Fumarate hydratase class II</fullName>
        <shortName evidence="5">Fumarase C</shortName>
        <ecNumber evidence="5">4.2.1.2</ecNumber>
    </recommendedName>
    <alternativeName>
        <fullName evidence="5">Aerobic fumarase</fullName>
    </alternativeName>
    <alternativeName>
        <fullName evidence="5">Iron-independent fumarase</fullName>
    </alternativeName>
</protein>
<evidence type="ECO:0000259" key="7">
    <source>
        <dbReference type="Pfam" id="PF10415"/>
    </source>
</evidence>
<feature type="binding site" description="in site B" evidence="5">
    <location>
        <begin position="127"/>
        <end position="130"/>
    </location>
    <ligand>
        <name>substrate</name>
    </ligand>
</feature>
<evidence type="ECO:0000256" key="5">
    <source>
        <dbReference type="HAMAP-Rule" id="MF_00743"/>
    </source>
</evidence>
<feature type="site" description="Important for catalytic activity" evidence="5">
    <location>
        <position position="329"/>
    </location>
</feature>
<dbReference type="FunFam" id="1.20.200.10:FF:000001">
    <property type="entry name" value="Fumarate hydratase, mitochondrial"/>
    <property type="match status" value="1"/>
</dbReference>
<dbReference type="CDD" id="cd01362">
    <property type="entry name" value="Fumarase_classII"/>
    <property type="match status" value="1"/>
</dbReference>
<comment type="function">
    <text evidence="5">Involved in the TCA cycle. Catalyzes the stereospecific interconversion of fumarate to L-malate.</text>
</comment>
<evidence type="ECO:0000313" key="8">
    <source>
        <dbReference type="EMBL" id="AHV96458.1"/>
    </source>
</evidence>
<dbReference type="eggNOG" id="COG0114">
    <property type="taxonomic scope" value="Bacteria"/>
</dbReference>
<comment type="subunit">
    <text evidence="5">Homotetramer.</text>
</comment>
<dbReference type="KEGG" id="psab:PSAB_07630"/>
<evidence type="ECO:0000256" key="3">
    <source>
        <dbReference type="ARBA" id="ARBA00022532"/>
    </source>
</evidence>
<name>X4ZW04_9BACL</name>
<feature type="binding site" evidence="5">
    <location>
        <position position="185"/>
    </location>
    <ligand>
        <name>substrate</name>
    </ligand>
</feature>
<keyword evidence="9" id="KW-1185">Reference proteome</keyword>
<dbReference type="FunFam" id="1.10.275.10:FF:000001">
    <property type="entry name" value="Fumarate hydratase, mitochondrial"/>
    <property type="match status" value="1"/>
</dbReference>
<feature type="binding site" evidence="5">
    <location>
        <begin position="137"/>
        <end position="139"/>
    </location>
    <ligand>
        <name>substrate</name>
    </ligand>
</feature>
<dbReference type="PRINTS" id="PR00145">
    <property type="entry name" value="ARGSUCLYASE"/>
</dbReference>
<dbReference type="PATRIC" id="fig|1268072.3.peg.1584"/>
<feature type="active site" description="Proton donor/acceptor" evidence="5">
    <location>
        <position position="186"/>
    </location>
</feature>
<dbReference type="GO" id="GO:0006099">
    <property type="term" value="P:tricarboxylic acid cycle"/>
    <property type="evidence" value="ECO:0007669"/>
    <property type="project" value="UniProtKB-UniRule"/>
</dbReference>
<dbReference type="Pfam" id="PF10415">
    <property type="entry name" value="FumaraseC_C"/>
    <property type="match status" value="1"/>
</dbReference>
<comment type="catalytic activity">
    <reaction evidence="1">
        <text>L-aspartate = fumarate + NH4(+)</text>
        <dbReference type="Rhea" id="RHEA:16601"/>
        <dbReference type="ChEBI" id="CHEBI:28938"/>
        <dbReference type="ChEBI" id="CHEBI:29806"/>
        <dbReference type="ChEBI" id="CHEBI:29991"/>
        <dbReference type="EC" id="4.3.1.1"/>
    </reaction>
</comment>
<keyword evidence="3 5" id="KW-0816">Tricarboxylic acid cycle</keyword>
<comment type="miscellaneous">
    <text evidence="5">There are 2 substrate-binding sites: the catalytic A site, and the non-catalytic B site that may play a role in the transfer of substrate or product between the active site and the solvent. Alternatively, the B site may bind allosteric effectors.</text>
</comment>
<dbReference type="InterPro" id="IPR022761">
    <property type="entry name" value="Fumarate_lyase_N"/>
</dbReference>
<keyword evidence="4 5" id="KW-0456">Lyase</keyword>
<dbReference type="Gene3D" id="1.10.40.30">
    <property type="entry name" value="Fumarase/aspartase (C-terminal domain)"/>
    <property type="match status" value="1"/>
</dbReference>
<feature type="binding site" evidence="5">
    <location>
        <begin position="322"/>
        <end position="324"/>
    </location>
    <ligand>
        <name>substrate</name>
    </ligand>
</feature>
<dbReference type="RefSeq" id="WP_025334010.1">
    <property type="nucleotide sequence ID" value="NZ_CP004078.1"/>
</dbReference>
<dbReference type="InterPro" id="IPR008948">
    <property type="entry name" value="L-Aspartase-like"/>
</dbReference>
<comment type="similarity">
    <text evidence="2 5">Belongs to the class-II fumarase/aspartase family. Fumarase subfamily.</text>
</comment>
<dbReference type="PANTHER" id="PTHR11444">
    <property type="entry name" value="ASPARTATEAMMONIA/ARGININOSUCCINATE/ADENYLOSUCCINATE LYASE"/>
    <property type="match status" value="1"/>
</dbReference>
<dbReference type="HOGENOM" id="CLU_021594_4_1_9"/>
<evidence type="ECO:0000256" key="2">
    <source>
        <dbReference type="ARBA" id="ARBA00009084"/>
    </source>
</evidence>
<dbReference type="InterPro" id="IPR024083">
    <property type="entry name" value="Fumarase/histidase_N"/>
</dbReference>
<dbReference type="GO" id="GO:0005737">
    <property type="term" value="C:cytoplasm"/>
    <property type="evidence" value="ECO:0007669"/>
    <property type="project" value="UniProtKB-SubCell"/>
</dbReference>
<dbReference type="GO" id="GO:0008797">
    <property type="term" value="F:aspartate ammonia-lyase activity"/>
    <property type="evidence" value="ECO:0007669"/>
    <property type="project" value="UniProtKB-EC"/>
</dbReference>
<feature type="binding site" evidence="5">
    <location>
        <position position="317"/>
    </location>
    <ligand>
        <name>substrate</name>
    </ligand>
</feature>
<dbReference type="OrthoDB" id="9802809at2"/>
<dbReference type="NCBIfam" id="NF008909">
    <property type="entry name" value="PRK12273.1"/>
    <property type="match status" value="1"/>
</dbReference>